<proteinExistence type="predicted"/>
<dbReference type="Proteomes" id="UP000030002">
    <property type="component" value="Unassembled WGS sequence"/>
</dbReference>
<reference evidence="2 3" key="1">
    <citation type="submission" date="2013-08" db="EMBL/GenBank/DDBJ databases">
        <title>The genome sequence of Knoellia sinensis.</title>
        <authorList>
            <person name="Zhu W."/>
            <person name="Wang G."/>
        </authorList>
    </citation>
    <scope>NUCLEOTIDE SEQUENCE [LARGE SCALE GENOMIC DNA]</scope>
    <source>
        <strain evidence="2 3">KCTC 19936</strain>
    </source>
</reference>
<dbReference type="PANTHER" id="PTHR39639">
    <property type="entry name" value="CHROMOSOME 16, WHOLE GENOME SHOTGUN SEQUENCE"/>
    <property type="match status" value="1"/>
</dbReference>
<dbReference type="eggNOG" id="COG1479">
    <property type="taxonomic scope" value="Bacteria"/>
</dbReference>
<dbReference type="Pfam" id="PF03235">
    <property type="entry name" value="GmrSD_N"/>
    <property type="match status" value="1"/>
</dbReference>
<dbReference type="AlphaFoldDB" id="A0A0A0J353"/>
<feature type="domain" description="GmrSD restriction endonucleases N-terminal" evidence="1">
    <location>
        <begin position="22"/>
        <end position="159"/>
    </location>
</feature>
<gene>
    <name evidence="2" type="ORF">N802_06915</name>
</gene>
<evidence type="ECO:0000259" key="1">
    <source>
        <dbReference type="Pfam" id="PF03235"/>
    </source>
</evidence>
<accession>A0A0A0J353</accession>
<organism evidence="2 3">
    <name type="scientific">Knoellia sinensis KCTC 19936</name>
    <dbReference type="NCBI Taxonomy" id="1385520"/>
    <lineage>
        <taxon>Bacteria</taxon>
        <taxon>Bacillati</taxon>
        <taxon>Actinomycetota</taxon>
        <taxon>Actinomycetes</taxon>
        <taxon>Micrococcales</taxon>
        <taxon>Intrasporangiaceae</taxon>
        <taxon>Knoellia</taxon>
    </lineage>
</organism>
<dbReference type="PANTHER" id="PTHR39639:SF1">
    <property type="entry name" value="DUF262 DOMAIN-CONTAINING PROTEIN"/>
    <property type="match status" value="1"/>
</dbReference>
<evidence type="ECO:0000313" key="3">
    <source>
        <dbReference type="Proteomes" id="UP000030002"/>
    </source>
</evidence>
<name>A0A0A0J353_9MICO</name>
<evidence type="ECO:0000313" key="2">
    <source>
        <dbReference type="EMBL" id="KGN30542.1"/>
    </source>
</evidence>
<keyword evidence="3" id="KW-1185">Reference proteome</keyword>
<sequence length="352" mass="40006">MPVSSDLQQYTVADFMEWDEKKQLLLNPEFQRGSVWPPAARTYLIDTILRRLPVPKIYVRTKVDLQTKRSFREVVDGQQRLRAILDFGNDRFALGPRAQEWAGKRYSDLDPVEQERFLAYSIATDQLINASDADVLEVFSRLNSYTVPVNPPELRHAKFQGEFKWSVHEMAAEWTELWETYRVIGARDAVRLLSDSLVAEMYGIVLEGVRDGGQPKITKLYERVDKEFQRDPTEAIVNKSLRYIVDHFDDVLKQTTLSNAPHFLMLFAATAHALIGIPQGELPNRPDPGPPADPEVVRPALFEISAVLEAEEPPTGANRFKSASASSTQRIASRLVRFPVYLSAVQGRPLPW</sequence>
<dbReference type="EMBL" id="AVPJ01000018">
    <property type="protein sequence ID" value="KGN30542.1"/>
    <property type="molecule type" value="Genomic_DNA"/>
</dbReference>
<dbReference type="InterPro" id="IPR004919">
    <property type="entry name" value="GmrSD_N"/>
</dbReference>
<comment type="caution">
    <text evidence="2">The sequence shown here is derived from an EMBL/GenBank/DDBJ whole genome shotgun (WGS) entry which is preliminary data.</text>
</comment>
<protein>
    <recommendedName>
        <fullName evidence="1">GmrSD restriction endonucleases N-terminal domain-containing protein</fullName>
    </recommendedName>
</protein>